<dbReference type="Gene3D" id="3.40.50.300">
    <property type="entry name" value="P-loop containing nucleotide triphosphate hydrolases"/>
    <property type="match status" value="1"/>
</dbReference>
<keyword evidence="6" id="KW-0347">Helicase</keyword>
<protein>
    <submittedName>
        <fullName evidence="6">Helicase</fullName>
    </submittedName>
</protein>
<dbReference type="InterPro" id="IPR000330">
    <property type="entry name" value="SNF2_N"/>
</dbReference>
<dbReference type="InterPro" id="IPR038718">
    <property type="entry name" value="SNF2-like_sf"/>
</dbReference>
<dbReference type="InterPro" id="IPR027417">
    <property type="entry name" value="P-loop_NTPase"/>
</dbReference>
<dbReference type="PANTHER" id="PTHR45629:SF7">
    <property type="entry name" value="DNA EXCISION REPAIR PROTEIN ERCC-6-RELATED"/>
    <property type="match status" value="1"/>
</dbReference>
<feature type="domain" description="Helicase ATP-binding" evidence="4">
    <location>
        <begin position="145"/>
        <end position="408"/>
    </location>
</feature>
<evidence type="ECO:0000259" key="5">
    <source>
        <dbReference type="PROSITE" id="PS51194"/>
    </source>
</evidence>
<evidence type="ECO:0000256" key="1">
    <source>
        <dbReference type="ARBA" id="ARBA00004328"/>
    </source>
</evidence>
<dbReference type="CDD" id="cd18793">
    <property type="entry name" value="SF2_C_SNF"/>
    <property type="match status" value="1"/>
</dbReference>
<dbReference type="InterPro" id="IPR001650">
    <property type="entry name" value="Helicase_C-like"/>
</dbReference>
<gene>
    <name evidence="6" type="primary">83</name>
    <name evidence="6" type="ORF">SEA_CHEWYVIII_83</name>
</gene>
<dbReference type="InterPro" id="IPR050496">
    <property type="entry name" value="SNF2_RAD54_helicase_repair"/>
</dbReference>
<dbReference type="Proteomes" id="UP000221751">
    <property type="component" value="Segment"/>
</dbReference>
<evidence type="ECO:0000313" key="6">
    <source>
        <dbReference type="EMBL" id="AON97504.1"/>
    </source>
</evidence>
<evidence type="ECO:0000256" key="2">
    <source>
        <dbReference type="ARBA" id="ARBA00004340"/>
    </source>
</evidence>
<organism evidence="6 7">
    <name type="scientific">Rhodococcus phage ChewyVIII</name>
    <dbReference type="NCBI Taxonomy" id="1887657"/>
    <lineage>
        <taxon>Viruses</taxon>
        <taxon>Duplodnaviria</taxon>
        <taxon>Heunggongvirae</taxon>
        <taxon>Uroviricota</taxon>
        <taxon>Caudoviricetes</taxon>
        <taxon>Chewyvirus</taxon>
        <taxon>Chewyvirus chewyVIII</taxon>
    </lineage>
</organism>
<accession>A0A1C9EI99</accession>
<reference evidence="7" key="1">
    <citation type="submission" date="2016-07" db="EMBL/GenBank/DDBJ databases">
        <authorList>
            <person name="Florea S."/>
            <person name="Webb J.S."/>
            <person name="Jaromczyk J."/>
            <person name="Schardl C.L."/>
        </authorList>
    </citation>
    <scope>NUCLEOTIDE SEQUENCE [LARGE SCALE GENOMIC DNA]</scope>
</reference>
<evidence type="ECO:0000256" key="3">
    <source>
        <dbReference type="ARBA" id="ARBA00022801"/>
    </source>
</evidence>
<dbReference type="PANTHER" id="PTHR45629">
    <property type="entry name" value="SNF2/RAD54 FAMILY MEMBER"/>
    <property type="match status" value="1"/>
</dbReference>
<dbReference type="InterPro" id="IPR049730">
    <property type="entry name" value="SNF2/RAD54-like_C"/>
</dbReference>
<dbReference type="GeneID" id="80018781"/>
<keyword evidence="6" id="KW-0067">ATP-binding</keyword>
<name>A0A1C9EI99_9CAUD</name>
<dbReference type="Gene3D" id="3.40.50.10810">
    <property type="entry name" value="Tandem AAA-ATPase domain"/>
    <property type="match status" value="2"/>
</dbReference>
<keyword evidence="3" id="KW-0378">Hydrolase</keyword>
<keyword evidence="6" id="KW-0547">Nucleotide-binding</keyword>
<evidence type="ECO:0000313" key="7">
    <source>
        <dbReference type="Proteomes" id="UP000221751"/>
    </source>
</evidence>
<dbReference type="GO" id="GO:0004386">
    <property type="term" value="F:helicase activity"/>
    <property type="evidence" value="ECO:0007669"/>
    <property type="project" value="UniProtKB-KW"/>
</dbReference>
<dbReference type="InterPro" id="IPR014001">
    <property type="entry name" value="Helicase_ATP-bd"/>
</dbReference>
<dbReference type="GO" id="GO:0005524">
    <property type="term" value="F:ATP binding"/>
    <property type="evidence" value="ECO:0007669"/>
    <property type="project" value="InterPro"/>
</dbReference>
<dbReference type="Pfam" id="PF00271">
    <property type="entry name" value="Helicase_C"/>
    <property type="match status" value="1"/>
</dbReference>
<dbReference type="Pfam" id="PF00176">
    <property type="entry name" value="SNF2-rel_dom"/>
    <property type="match status" value="1"/>
</dbReference>
<dbReference type="SMART" id="SM00487">
    <property type="entry name" value="DEXDc"/>
    <property type="match status" value="1"/>
</dbReference>
<proteinExistence type="predicted"/>
<sequence length="742" mass="83888">MPSLVFDDPIQQAAHASWSAGFVFADLTQDPKDPGQISIWHPWTRERGKAFDQKLSALGAKLGRRKNDEWRLPASTTNLRALEHLAGDLFDPTERLEDWFFAEVERLNSLDNLASSSSDAVLSAHTVEEAPKIARMAHAYQRAGIVFGATTRRFGLFDQPGLGKTLQCFGAVVEAGITGDILVLAPTAAVAITWPDELAMWLPEDDVVVVNGDGKRRKQMLHAALDVEPTAKRRWFIVNLEMARSEWVKPGVEVRYPKTGPNKRNGTDPRKREFPVPGWWDYKYPELFGSFTIEEEYEEEVAIDKRVTLDEQTGDYEVSGDTEGMAPKKVKKTREVIVEYDSWATIVVDESHRGLITKTSIPQDQTLIRAGMGKLPLAEGGLKIAMSGTPMRGKVENLWGTLNWLYPELYSSYWDWVERWFTFVELDDGKSVIDTLDESKSGEFYRDIQPYILRRTKKEVRAELPDKLYAGTPLPDEFGRVDETSPVGHWLEMHPKQAKAYAEIVAEAETRLESGILAANGRLAELVRMKQFASSYGDIETYLDSEGDEAVRFKPLLPSNKFDWIVEFLESLGITKNPTVEYDEDGNPEYRKVVIASQFTSLIDLYDRELTKKGIKCLKITGKVNTKTRVEAAKTWQNGEDGPRVFLLNTMAGGVALTLDSADDLILVDETFIPDEQEQVEDRIHRVSRMHQVTIHYLRSLGTVEETIAMTTSIREKMTKLLLDGERGVKFFKKLVTPIKRS</sequence>
<dbReference type="PROSITE" id="PS51194">
    <property type="entry name" value="HELICASE_CTER"/>
    <property type="match status" value="1"/>
</dbReference>
<dbReference type="PROSITE" id="PS51192">
    <property type="entry name" value="HELICASE_ATP_BIND_1"/>
    <property type="match status" value="1"/>
</dbReference>
<dbReference type="SUPFAM" id="SSF52540">
    <property type="entry name" value="P-loop containing nucleoside triphosphate hydrolases"/>
    <property type="match status" value="2"/>
</dbReference>
<dbReference type="KEGG" id="vg:80018781"/>
<dbReference type="GO" id="GO:0016787">
    <property type="term" value="F:hydrolase activity"/>
    <property type="evidence" value="ECO:0007669"/>
    <property type="project" value="UniProtKB-KW"/>
</dbReference>
<evidence type="ECO:0000259" key="4">
    <source>
        <dbReference type="PROSITE" id="PS51192"/>
    </source>
</evidence>
<feature type="domain" description="Helicase C-terminal" evidence="5">
    <location>
        <begin position="561"/>
        <end position="736"/>
    </location>
</feature>
<keyword evidence="7" id="KW-1185">Reference proteome</keyword>
<dbReference type="RefSeq" id="YP_010754200.1">
    <property type="nucleotide sequence ID" value="NC_073456.1"/>
</dbReference>
<dbReference type="EMBL" id="KX557288">
    <property type="protein sequence ID" value="AON97504.1"/>
    <property type="molecule type" value="Genomic_DNA"/>
</dbReference>
<dbReference type="SMART" id="SM00490">
    <property type="entry name" value="HELICc"/>
    <property type="match status" value="1"/>
</dbReference>
<comment type="subcellular location">
    <subcellularLocation>
        <location evidence="2">Host cell</location>
    </subcellularLocation>
    <subcellularLocation>
        <location evidence="1">Virion</location>
    </subcellularLocation>
</comment>